<dbReference type="Pfam" id="PF00535">
    <property type="entry name" value="Glycos_transf_2"/>
    <property type="match status" value="1"/>
</dbReference>
<dbReference type="Gene3D" id="3.90.550.10">
    <property type="entry name" value="Spore Coat Polysaccharide Biosynthesis Protein SpsA, Chain A"/>
    <property type="match status" value="1"/>
</dbReference>
<dbReference type="GO" id="GO:0016757">
    <property type="term" value="F:glycosyltransferase activity"/>
    <property type="evidence" value="ECO:0007669"/>
    <property type="project" value="UniProtKB-KW"/>
</dbReference>
<dbReference type="PANTHER" id="PTHR43685:SF2">
    <property type="entry name" value="GLYCOSYLTRANSFERASE 2-LIKE DOMAIN-CONTAINING PROTEIN"/>
    <property type="match status" value="1"/>
</dbReference>
<name>A0A951PMR7_9CYAN</name>
<sequence length="310" mass="34878">MSANTVSVIIPCYNAAKFLEEAIESVLAQTYRQFEIILVNDGSTDNTEEVATRYPEVRYIYQKNQGIAAARNTGLVESCGEYVVFHNPDDIMRSNALEIGVNSLKAHPNCGFAFGLCKCVRNDGLAFDSSLEPQDTSLDIYQVLLRGRCFVPPSTVLFRHIVFEAVGNFDRTLVVSNDYDVFLRVARAFPGYCHNQVVVDYRQHSSNVSIKGKPSRMLYYTLKSLGKQWKSVKGNQEYEAAFRSGKQHWISLFGSGMAYEVAANLKAQKFASAAQVMGFLLRYYPQGLVKYAIERWFKLWSKLLVTSSAS</sequence>
<keyword evidence="2" id="KW-0808">Transferase</keyword>
<dbReference type="EC" id="2.4.-.-" evidence="2"/>
<evidence type="ECO:0000313" key="3">
    <source>
        <dbReference type="Proteomes" id="UP000753908"/>
    </source>
</evidence>
<dbReference type="InterPro" id="IPR050834">
    <property type="entry name" value="Glycosyltransf_2"/>
</dbReference>
<proteinExistence type="predicted"/>
<dbReference type="EMBL" id="JAHHIF010000016">
    <property type="protein sequence ID" value="MBW4545588.1"/>
    <property type="molecule type" value="Genomic_DNA"/>
</dbReference>
<keyword evidence="2" id="KW-0328">Glycosyltransferase</keyword>
<accession>A0A951PMR7</accession>
<evidence type="ECO:0000259" key="1">
    <source>
        <dbReference type="Pfam" id="PF00535"/>
    </source>
</evidence>
<reference evidence="2" key="1">
    <citation type="submission" date="2021-05" db="EMBL/GenBank/DDBJ databases">
        <authorList>
            <person name="Pietrasiak N."/>
            <person name="Ward R."/>
            <person name="Stajich J.E."/>
            <person name="Kurbessoian T."/>
        </authorList>
    </citation>
    <scope>NUCLEOTIDE SEQUENCE</scope>
    <source>
        <strain evidence="2">CPER-KK1</strain>
    </source>
</reference>
<dbReference type="PANTHER" id="PTHR43685">
    <property type="entry name" value="GLYCOSYLTRANSFERASE"/>
    <property type="match status" value="1"/>
</dbReference>
<evidence type="ECO:0000313" key="2">
    <source>
        <dbReference type="EMBL" id="MBW4545588.1"/>
    </source>
</evidence>
<dbReference type="InterPro" id="IPR029044">
    <property type="entry name" value="Nucleotide-diphossugar_trans"/>
</dbReference>
<dbReference type="Proteomes" id="UP000753908">
    <property type="component" value="Unassembled WGS sequence"/>
</dbReference>
<dbReference type="InterPro" id="IPR001173">
    <property type="entry name" value="Glyco_trans_2-like"/>
</dbReference>
<dbReference type="SUPFAM" id="SSF53448">
    <property type="entry name" value="Nucleotide-diphospho-sugar transferases"/>
    <property type="match status" value="1"/>
</dbReference>
<comment type="caution">
    <text evidence="2">The sequence shown here is derived from an EMBL/GenBank/DDBJ whole genome shotgun (WGS) entry which is preliminary data.</text>
</comment>
<reference evidence="2" key="2">
    <citation type="journal article" date="2022" name="Microbiol. Resour. Announc.">
        <title>Metagenome Sequencing to Explore Phylogenomics of Terrestrial Cyanobacteria.</title>
        <authorList>
            <person name="Ward R.D."/>
            <person name="Stajich J.E."/>
            <person name="Johansen J.R."/>
            <person name="Huntemann M."/>
            <person name="Clum A."/>
            <person name="Foster B."/>
            <person name="Foster B."/>
            <person name="Roux S."/>
            <person name="Palaniappan K."/>
            <person name="Varghese N."/>
            <person name="Mukherjee S."/>
            <person name="Reddy T.B.K."/>
            <person name="Daum C."/>
            <person name="Copeland A."/>
            <person name="Chen I.A."/>
            <person name="Ivanova N.N."/>
            <person name="Kyrpides N.C."/>
            <person name="Shapiro N."/>
            <person name="Eloe-Fadrosh E.A."/>
            <person name="Pietrasiak N."/>
        </authorList>
    </citation>
    <scope>NUCLEOTIDE SEQUENCE</scope>
    <source>
        <strain evidence="2">CPER-KK1</strain>
    </source>
</reference>
<dbReference type="AlphaFoldDB" id="A0A951PMR7"/>
<organism evidence="2 3">
    <name type="scientific">Symplocastrum torsivum CPER-KK1</name>
    <dbReference type="NCBI Taxonomy" id="450513"/>
    <lineage>
        <taxon>Bacteria</taxon>
        <taxon>Bacillati</taxon>
        <taxon>Cyanobacteriota</taxon>
        <taxon>Cyanophyceae</taxon>
        <taxon>Oscillatoriophycideae</taxon>
        <taxon>Oscillatoriales</taxon>
        <taxon>Microcoleaceae</taxon>
        <taxon>Symplocastrum</taxon>
    </lineage>
</organism>
<gene>
    <name evidence="2" type="ORF">KME25_14240</name>
</gene>
<protein>
    <submittedName>
        <fullName evidence="2">Glycosyltransferase</fullName>
        <ecNumber evidence="2">2.4.-.-</ecNumber>
    </submittedName>
</protein>
<feature type="domain" description="Glycosyltransferase 2-like" evidence="1">
    <location>
        <begin position="7"/>
        <end position="160"/>
    </location>
</feature>